<dbReference type="Proteomes" id="UP000092993">
    <property type="component" value="Unassembled WGS sequence"/>
</dbReference>
<sequence length="245" mass="27130">MTTPASTGTAFGNITALPEDRRLGRSNWPEWKNEIEYMLINHDLKGHIDGSTPCPAAIHVMPPPAAGAAAVAAALVTVTNQAQIDTWKSIDKKIRGYLVTNIRNFFSSGVVDEGKTAREVWDQLCSKREKRTVQTAVDAERYLEALICPEGGDVNAHFDELWRRWYVVKQAGSQWTEERFVIAICESLPSSFDSTVIFISENSSKYDPQDAMNAVLRKVTVVSPVRLFSDGQVLQMISGLIPACN</sequence>
<evidence type="ECO:0000313" key="1">
    <source>
        <dbReference type="EMBL" id="OBZ72823.1"/>
    </source>
</evidence>
<name>A0A1C7M7C2_GRIFR</name>
<evidence type="ECO:0000313" key="2">
    <source>
        <dbReference type="Proteomes" id="UP000092993"/>
    </source>
</evidence>
<dbReference type="OrthoDB" id="2754604at2759"/>
<reference evidence="1 2" key="1">
    <citation type="submission" date="2016-03" db="EMBL/GenBank/DDBJ databases">
        <title>Whole genome sequencing of Grifola frondosa 9006-11.</title>
        <authorList>
            <person name="Min B."/>
            <person name="Park H."/>
            <person name="Kim J.-G."/>
            <person name="Cho H."/>
            <person name="Oh Y.-L."/>
            <person name="Kong W.-S."/>
            <person name="Choi I.-G."/>
        </authorList>
    </citation>
    <scope>NUCLEOTIDE SEQUENCE [LARGE SCALE GENOMIC DNA]</scope>
    <source>
        <strain evidence="1 2">9006-11</strain>
    </source>
</reference>
<gene>
    <name evidence="1" type="ORF">A0H81_06712</name>
</gene>
<dbReference type="AlphaFoldDB" id="A0A1C7M7C2"/>
<accession>A0A1C7M7C2</accession>
<dbReference type="Pfam" id="PF14223">
    <property type="entry name" value="Retrotran_gag_2"/>
    <property type="match status" value="1"/>
</dbReference>
<proteinExistence type="predicted"/>
<keyword evidence="2" id="KW-1185">Reference proteome</keyword>
<comment type="caution">
    <text evidence="1">The sequence shown here is derived from an EMBL/GenBank/DDBJ whole genome shotgun (WGS) entry which is preliminary data.</text>
</comment>
<protein>
    <submittedName>
        <fullName evidence="1">Uncharacterized protein</fullName>
    </submittedName>
</protein>
<dbReference type="EMBL" id="LUGG01000007">
    <property type="protein sequence ID" value="OBZ72823.1"/>
    <property type="molecule type" value="Genomic_DNA"/>
</dbReference>
<dbReference type="STRING" id="5627.A0A1C7M7C2"/>
<organism evidence="1 2">
    <name type="scientific">Grifola frondosa</name>
    <name type="common">Maitake</name>
    <name type="synonym">Polyporus frondosus</name>
    <dbReference type="NCBI Taxonomy" id="5627"/>
    <lineage>
        <taxon>Eukaryota</taxon>
        <taxon>Fungi</taxon>
        <taxon>Dikarya</taxon>
        <taxon>Basidiomycota</taxon>
        <taxon>Agaricomycotina</taxon>
        <taxon>Agaricomycetes</taxon>
        <taxon>Polyporales</taxon>
        <taxon>Grifolaceae</taxon>
        <taxon>Grifola</taxon>
    </lineage>
</organism>